<feature type="transmembrane region" description="Helical" evidence="1">
    <location>
        <begin position="230"/>
        <end position="252"/>
    </location>
</feature>
<feature type="transmembrane region" description="Helical" evidence="1">
    <location>
        <begin position="190"/>
        <end position="209"/>
    </location>
</feature>
<dbReference type="AlphaFoldDB" id="K0K7L4"/>
<feature type="transmembrane region" description="Helical" evidence="1">
    <location>
        <begin position="264"/>
        <end position="285"/>
    </location>
</feature>
<keyword evidence="1" id="KW-0472">Membrane</keyword>
<dbReference type="EMBL" id="HE804045">
    <property type="protein sequence ID" value="CCH32884.1"/>
    <property type="molecule type" value="Genomic_DNA"/>
</dbReference>
<keyword evidence="1" id="KW-1133">Transmembrane helix</keyword>
<dbReference type="KEGG" id="sesp:BN6_56250"/>
<feature type="transmembrane region" description="Helical" evidence="1">
    <location>
        <begin position="150"/>
        <end position="170"/>
    </location>
</feature>
<gene>
    <name evidence="2" type="ordered locus">BN6_56250</name>
</gene>
<keyword evidence="3" id="KW-1185">Reference proteome</keyword>
<dbReference type="HOGENOM" id="CLU_611006_0_0_11"/>
<evidence type="ECO:0000256" key="1">
    <source>
        <dbReference type="SAM" id="Phobius"/>
    </source>
</evidence>
<name>K0K7L4_SACES</name>
<keyword evidence="1" id="KW-0812">Transmembrane</keyword>
<accession>K0K7L4</accession>
<dbReference type="RefSeq" id="WP_015102996.1">
    <property type="nucleotide sequence ID" value="NC_019673.1"/>
</dbReference>
<proteinExistence type="predicted"/>
<dbReference type="OrthoDB" id="5172155at2"/>
<dbReference type="Proteomes" id="UP000006281">
    <property type="component" value="Chromosome"/>
</dbReference>
<protein>
    <submittedName>
        <fullName evidence="2">Uncharacterized protein</fullName>
    </submittedName>
</protein>
<organism evidence="2 3">
    <name type="scientific">Saccharothrix espanaensis (strain ATCC 51144 / DSM 44229 / JCM 9112 / NBRC 15066 / NRRL 15764)</name>
    <dbReference type="NCBI Taxonomy" id="1179773"/>
    <lineage>
        <taxon>Bacteria</taxon>
        <taxon>Bacillati</taxon>
        <taxon>Actinomycetota</taxon>
        <taxon>Actinomycetes</taxon>
        <taxon>Pseudonocardiales</taxon>
        <taxon>Pseudonocardiaceae</taxon>
        <taxon>Saccharothrix</taxon>
    </lineage>
</organism>
<dbReference type="eggNOG" id="ENOG502ZTTC">
    <property type="taxonomic scope" value="Bacteria"/>
</dbReference>
<evidence type="ECO:0000313" key="2">
    <source>
        <dbReference type="EMBL" id="CCH32884.1"/>
    </source>
</evidence>
<reference evidence="2 3" key="1">
    <citation type="journal article" date="2012" name="BMC Genomics">
        <title>Complete genome sequence of Saccharothrix espanaensis DSM 44229T and comparison to the other completely sequenced Pseudonocardiaceae.</title>
        <authorList>
            <person name="Strobel T."/>
            <person name="Al-Dilaimi A."/>
            <person name="Blom J."/>
            <person name="Gessner A."/>
            <person name="Kalinowski J."/>
            <person name="Luzhetska M."/>
            <person name="Puhler A."/>
            <person name="Szczepanowski R."/>
            <person name="Bechthold A."/>
            <person name="Ruckert C."/>
        </authorList>
    </citation>
    <scope>NUCLEOTIDE SEQUENCE [LARGE SCALE GENOMIC DNA]</scope>
    <source>
        <strain evidence="3">ATCC 51144 / DSM 44229 / JCM 9112 / NBRC 15066 / NRRL 15764</strain>
    </source>
</reference>
<evidence type="ECO:0000313" key="3">
    <source>
        <dbReference type="Proteomes" id="UP000006281"/>
    </source>
</evidence>
<sequence length="417" mass="45533">MIMSAKVPVGHTVTSLLGLGPMPFTKIVKSHELVAESNRTSGTRPDSDLTNLEDGLRRAVETRAERAVRRSVAKRIDPLAEKINNLHAEVNVVCHQITAQADQRYVGPHGESLNSTETTELHRQYSRAVADDSGEGAVVHRRTTPESKRAIVRLLALDIFVLTFLMMKFLNVDFTKFWQTPGGLMKAGTAVLFGVLGTIGVALGMKAFGRRHRAYRRPDGNWDFSGGSKRVLITELSVAIGLVLAVAGAMAWRFILDGEGGDQTLTVIMAILFALITGAVAYLSYLSEFADGSLITEAIDVLAPQLHGARDRLSALAKRRSVLLENADRLFSRIERTDVEIRLTAVRTVLTSPHDKAIRYARSLHQRTGASGSLPEPRLDLAALDLATDQTRRLAENQADLRTVGDDLGDSGLVVVR</sequence>
<dbReference type="PATRIC" id="fig|1179773.3.peg.5665"/>
<dbReference type="STRING" id="1179773.BN6_56250"/>